<sequence>MKKIEAYIRPEKLSMTQDSLKEAGCECITISEVKGHGHQKGVSEVWKGKKFKVDLLPKIKIEIVVADDALDDTVQTIMEVSQTGSIGDGKIFVYDVMNAYRVRTGEQGETAV</sequence>
<evidence type="ECO:0000313" key="2">
    <source>
        <dbReference type="EMBL" id="KHE94120.1"/>
    </source>
</evidence>
<name>A0A0B0ETX1_9BACT</name>
<comment type="caution">
    <text evidence="2">The sequence shown here is derived from an EMBL/GenBank/DDBJ whole genome shotgun (WGS) entry which is preliminary data.</text>
</comment>
<gene>
    <name evidence="2" type="ORF">SCABRO_00110</name>
</gene>
<protein>
    <submittedName>
        <fullName evidence="2">Nitrogen regulatory protein</fullName>
    </submittedName>
</protein>
<dbReference type="GO" id="GO:0005524">
    <property type="term" value="F:ATP binding"/>
    <property type="evidence" value="ECO:0007669"/>
    <property type="project" value="TreeGrafter"/>
</dbReference>
<organism evidence="2 3">
    <name type="scientific">Candidatus Scalindua brodae</name>
    <dbReference type="NCBI Taxonomy" id="237368"/>
    <lineage>
        <taxon>Bacteria</taxon>
        <taxon>Pseudomonadati</taxon>
        <taxon>Planctomycetota</taxon>
        <taxon>Candidatus Brocadiia</taxon>
        <taxon>Candidatus Brocadiales</taxon>
        <taxon>Candidatus Scalinduaceae</taxon>
        <taxon>Candidatus Scalindua</taxon>
    </lineage>
</organism>
<comment type="similarity">
    <text evidence="1">Belongs to the P(II) protein family.</text>
</comment>
<dbReference type="SMART" id="SM00938">
    <property type="entry name" value="P-II"/>
    <property type="match status" value="1"/>
</dbReference>
<dbReference type="GO" id="GO:0005829">
    <property type="term" value="C:cytosol"/>
    <property type="evidence" value="ECO:0007669"/>
    <property type="project" value="TreeGrafter"/>
</dbReference>
<dbReference type="InterPro" id="IPR015867">
    <property type="entry name" value="N-reg_PII/ATP_PRibTrfase_C"/>
</dbReference>
<accession>A0A0B0ETX1</accession>
<proteinExistence type="inferred from homology"/>
<dbReference type="PATRIC" id="fig|237368.3.peg.121"/>
<dbReference type="PANTHER" id="PTHR30115">
    <property type="entry name" value="NITROGEN REGULATORY PROTEIN P-II"/>
    <property type="match status" value="1"/>
</dbReference>
<dbReference type="InterPro" id="IPR011322">
    <property type="entry name" value="N-reg_PII-like_a/b"/>
</dbReference>
<dbReference type="AlphaFoldDB" id="A0A0B0ETX1"/>
<dbReference type="SUPFAM" id="SSF54913">
    <property type="entry name" value="GlnB-like"/>
    <property type="match status" value="1"/>
</dbReference>
<evidence type="ECO:0000313" key="3">
    <source>
        <dbReference type="Proteomes" id="UP000030652"/>
    </source>
</evidence>
<evidence type="ECO:0000256" key="1">
    <source>
        <dbReference type="RuleBase" id="RU003936"/>
    </source>
</evidence>
<reference evidence="2 3" key="1">
    <citation type="submission" date="2014-10" db="EMBL/GenBank/DDBJ databases">
        <title>Draft genome of anammox bacterium scalindua brodae, obtained using differential coverage binning of sequence data from two enrichment reactors.</title>
        <authorList>
            <person name="Speth D.R."/>
            <person name="Russ L."/>
            <person name="Kartal B."/>
            <person name="Op den Camp H.J."/>
            <person name="Dutilh B.E."/>
            <person name="Jetten M.S."/>
        </authorList>
    </citation>
    <scope>NUCLEOTIDE SEQUENCE [LARGE SCALE GENOMIC DNA]</scope>
    <source>
        <strain evidence="2">RU1</strain>
    </source>
</reference>
<dbReference type="InterPro" id="IPR017918">
    <property type="entry name" value="N-reg_PII_CS"/>
</dbReference>
<dbReference type="PROSITE" id="PS51343">
    <property type="entry name" value="PII_GLNB_DOM"/>
    <property type="match status" value="1"/>
</dbReference>
<dbReference type="GO" id="GO:0006808">
    <property type="term" value="P:regulation of nitrogen utilization"/>
    <property type="evidence" value="ECO:0007669"/>
    <property type="project" value="InterPro"/>
</dbReference>
<dbReference type="InterPro" id="IPR002187">
    <property type="entry name" value="N-reg_PII"/>
</dbReference>
<dbReference type="eggNOG" id="COG0347">
    <property type="taxonomic scope" value="Bacteria"/>
</dbReference>
<dbReference type="GO" id="GO:0030234">
    <property type="term" value="F:enzyme regulator activity"/>
    <property type="evidence" value="ECO:0007669"/>
    <property type="project" value="InterPro"/>
</dbReference>
<dbReference type="PRINTS" id="PR00340">
    <property type="entry name" value="PIIGLNB"/>
</dbReference>
<dbReference type="EMBL" id="JRYO01000014">
    <property type="protein sequence ID" value="KHE94120.1"/>
    <property type="molecule type" value="Genomic_DNA"/>
</dbReference>
<dbReference type="Proteomes" id="UP000030652">
    <property type="component" value="Unassembled WGS sequence"/>
</dbReference>
<dbReference type="Gene3D" id="3.30.70.120">
    <property type="match status" value="1"/>
</dbReference>
<dbReference type="PROSITE" id="PS00638">
    <property type="entry name" value="PII_GLNB_CTER"/>
    <property type="match status" value="1"/>
</dbReference>
<dbReference type="Pfam" id="PF00543">
    <property type="entry name" value="P-II"/>
    <property type="match status" value="1"/>
</dbReference>
<dbReference type="PANTHER" id="PTHR30115:SF11">
    <property type="entry name" value="NITROGEN REGULATORY PROTEIN P-II HOMOLOG"/>
    <property type="match status" value="1"/>
</dbReference>